<feature type="non-terminal residue" evidence="2">
    <location>
        <position position="1"/>
    </location>
</feature>
<organism evidence="2">
    <name type="scientific">Tanacetum cinerariifolium</name>
    <name type="common">Dalmatian daisy</name>
    <name type="synonym">Chrysanthemum cinerariifolium</name>
    <dbReference type="NCBI Taxonomy" id="118510"/>
    <lineage>
        <taxon>Eukaryota</taxon>
        <taxon>Viridiplantae</taxon>
        <taxon>Streptophyta</taxon>
        <taxon>Embryophyta</taxon>
        <taxon>Tracheophyta</taxon>
        <taxon>Spermatophyta</taxon>
        <taxon>Magnoliopsida</taxon>
        <taxon>eudicotyledons</taxon>
        <taxon>Gunneridae</taxon>
        <taxon>Pentapetalae</taxon>
        <taxon>asterids</taxon>
        <taxon>campanulids</taxon>
        <taxon>Asterales</taxon>
        <taxon>Asteraceae</taxon>
        <taxon>Asteroideae</taxon>
        <taxon>Anthemideae</taxon>
        <taxon>Anthemidinae</taxon>
        <taxon>Tanacetum</taxon>
    </lineage>
</organism>
<evidence type="ECO:0000256" key="1">
    <source>
        <dbReference type="SAM" id="MobiDB-lite"/>
    </source>
</evidence>
<gene>
    <name evidence="2" type="ORF">Tci_922228</name>
</gene>
<proteinExistence type="predicted"/>
<feature type="region of interest" description="Disordered" evidence="1">
    <location>
        <begin position="26"/>
        <end position="70"/>
    </location>
</feature>
<protein>
    <submittedName>
        <fullName evidence="2">Uncharacterized protein</fullName>
    </submittedName>
</protein>
<evidence type="ECO:0000313" key="2">
    <source>
        <dbReference type="EMBL" id="GFD50259.1"/>
    </source>
</evidence>
<reference evidence="2" key="1">
    <citation type="journal article" date="2019" name="Sci. Rep.">
        <title>Draft genome of Tanacetum cinerariifolium, the natural source of mosquito coil.</title>
        <authorList>
            <person name="Yamashiro T."/>
            <person name="Shiraishi A."/>
            <person name="Satake H."/>
            <person name="Nakayama K."/>
        </authorList>
    </citation>
    <scope>NUCLEOTIDE SEQUENCE</scope>
</reference>
<comment type="caution">
    <text evidence="2">The sequence shown here is derived from an EMBL/GenBank/DDBJ whole genome shotgun (WGS) entry which is preliminary data.</text>
</comment>
<dbReference type="EMBL" id="BKCJ011755204">
    <property type="protein sequence ID" value="GFD50259.1"/>
    <property type="molecule type" value="Genomic_DNA"/>
</dbReference>
<feature type="compositionally biased region" description="Basic residues" evidence="1">
    <location>
        <begin position="41"/>
        <end position="54"/>
    </location>
</feature>
<sequence length="92" mass="10647">ITNFLFGGYSIDVGFRDLLFEYGEYPQEDEQSEPTKPEKKAKLKRMERKIRKPQKPKEKKPSKPLKKRGCSLGRICSDLARAMVTGYTPHVM</sequence>
<dbReference type="AlphaFoldDB" id="A0A699WTH9"/>
<accession>A0A699WTH9</accession>
<name>A0A699WTH9_TANCI</name>